<organism evidence="2 3">
    <name type="scientific">Candidatus Methylobacter favarea</name>
    <dbReference type="NCBI Taxonomy" id="2707345"/>
    <lineage>
        <taxon>Bacteria</taxon>
        <taxon>Pseudomonadati</taxon>
        <taxon>Pseudomonadota</taxon>
        <taxon>Gammaproteobacteria</taxon>
        <taxon>Methylococcales</taxon>
        <taxon>Methylococcaceae</taxon>
        <taxon>Methylobacter</taxon>
    </lineage>
</organism>
<sequence>MHISVYKMLVLMNVGWILTWSNNSSAAEAASEKLIIGDFSAGSLDKWGSKEFKDRTGYELANLSGVTVLKAESADSASGLFKEQRIDLQKTPFLNWSWRIENRLGNINEQAKSGDDYAARVYVIVSGGLAFWRSRAINYVWASTSPKGKIWPNAFAGDHAMMIALKAAKDKTGTWYTEKHNILTDLKQQFGMDIRYIDAIAIMTDTDNAHGKATAYYGDIYFSMK</sequence>
<evidence type="ECO:0008006" key="4">
    <source>
        <dbReference type="Google" id="ProtNLM"/>
    </source>
</evidence>
<comment type="caution">
    <text evidence="2">The sequence shown here is derived from an EMBL/GenBank/DDBJ whole genome shotgun (WGS) entry which is preliminary data.</text>
</comment>
<dbReference type="AlphaFoldDB" id="A0A8S0X048"/>
<dbReference type="Proteomes" id="UP000494216">
    <property type="component" value="Unassembled WGS sequence"/>
</dbReference>
<dbReference type="EMBL" id="CADCXN010000051">
    <property type="protein sequence ID" value="CAA9890508.1"/>
    <property type="molecule type" value="Genomic_DNA"/>
</dbReference>
<reference evidence="2 3" key="1">
    <citation type="submission" date="2020-02" db="EMBL/GenBank/DDBJ databases">
        <authorList>
            <person name="Hogendoorn C."/>
        </authorList>
    </citation>
    <scope>NUCLEOTIDE SEQUENCE [LARGE SCALE GENOMIC DNA]</scope>
    <source>
        <strain evidence="2">METHB21</strain>
    </source>
</reference>
<keyword evidence="1" id="KW-0732">Signal</keyword>
<dbReference type="Pfam" id="PF11249">
    <property type="entry name" value="DUF3047"/>
    <property type="match status" value="1"/>
</dbReference>
<proteinExistence type="predicted"/>
<protein>
    <recommendedName>
        <fullName evidence="4">DUF3047 domain-containing protein</fullName>
    </recommendedName>
</protein>
<feature type="chain" id="PRO_5035716830" description="DUF3047 domain-containing protein" evidence="1">
    <location>
        <begin position="27"/>
        <end position="225"/>
    </location>
</feature>
<evidence type="ECO:0000256" key="1">
    <source>
        <dbReference type="SAM" id="SignalP"/>
    </source>
</evidence>
<name>A0A8S0X048_9GAMM</name>
<dbReference type="InterPro" id="IPR021409">
    <property type="entry name" value="DUF3047"/>
</dbReference>
<keyword evidence="3" id="KW-1185">Reference proteome</keyword>
<evidence type="ECO:0000313" key="2">
    <source>
        <dbReference type="EMBL" id="CAA9890508.1"/>
    </source>
</evidence>
<gene>
    <name evidence="2" type="ORF">METHB2_230030</name>
</gene>
<dbReference type="RefSeq" id="WP_174625431.1">
    <property type="nucleotide sequence ID" value="NZ_CADCXN010000051.1"/>
</dbReference>
<evidence type="ECO:0000313" key="3">
    <source>
        <dbReference type="Proteomes" id="UP000494216"/>
    </source>
</evidence>
<accession>A0A8S0X048</accession>
<feature type="signal peptide" evidence="1">
    <location>
        <begin position="1"/>
        <end position="26"/>
    </location>
</feature>